<comment type="caution">
    <text evidence="11">The sequence shown here is derived from an EMBL/GenBank/DDBJ whole genome shotgun (WGS) entry which is preliminary data.</text>
</comment>
<sequence length="171" mass="18455">MTSLRWLADRLIGLSALIGSVALIVQVSVILVDVLGRYFGAPLRGAQDVSTMAMTVLVFGGMALCDRLGGHISVDLLEPRFPAWLNRASDIASALLGAAIFAGIAWTVYDSARLSLMLNLRSNIIDLPKAWFQWGVCAFSGLTALAMLLRAAEVASRRSPPRWDTAQEAPR</sequence>
<dbReference type="GO" id="GO:0005886">
    <property type="term" value="C:plasma membrane"/>
    <property type="evidence" value="ECO:0007669"/>
    <property type="project" value="UniProtKB-SubCell"/>
</dbReference>
<gene>
    <name evidence="11" type="ORF">DFP88_102375</name>
</gene>
<evidence type="ECO:0000256" key="6">
    <source>
        <dbReference type="ARBA" id="ARBA00022989"/>
    </source>
</evidence>
<dbReference type="EMBL" id="QJTE01000002">
    <property type="protein sequence ID" value="PYE84574.1"/>
    <property type="molecule type" value="Genomic_DNA"/>
</dbReference>
<feature type="transmembrane region" description="Helical" evidence="9">
    <location>
        <begin position="12"/>
        <end position="32"/>
    </location>
</feature>
<organism evidence="11 12">
    <name type="scientific">Pseudoroseicyclus aestuarii</name>
    <dbReference type="NCBI Taxonomy" id="1795041"/>
    <lineage>
        <taxon>Bacteria</taxon>
        <taxon>Pseudomonadati</taxon>
        <taxon>Pseudomonadota</taxon>
        <taxon>Alphaproteobacteria</taxon>
        <taxon>Rhodobacterales</taxon>
        <taxon>Paracoccaceae</taxon>
        <taxon>Pseudoroseicyclus</taxon>
    </lineage>
</organism>
<keyword evidence="5 9" id="KW-0812">Transmembrane</keyword>
<evidence type="ECO:0000256" key="7">
    <source>
        <dbReference type="ARBA" id="ARBA00023136"/>
    </source>
</evidence>
<dbReference type="OrthoDB" id="7854755at2"/>
<evidence type="ECO:0000259" key="10">
    <source>
        <dbReference type="Pfam" id="PF04290"/>
    </source>
</evidence>
<comment type="similarity">
    <text evidence="8 9">Belongs to the TRAP transporter small permease family.</text>
</comment>
<feature type="transmembrane region" description="Helical" evidence="9">
    <location>
        <begin position="91"/>
        <end position="109"/>
    </location>
</feature>
<dbReference type="PANTHER" id="PTHR35011">
    <property type="entry name" value="2,3-DIKETO-L-GULONATE TRAP TRANSPORTER SMALL PERMEASE PROTEIN YIAM"/>
    <property type="match status" value="1"/>
</dbReference>
<evidence type="ECO:0000256" key="9">
    <source>
        <dbReference type="RuleBase" id="RU369079"/>
    </source>
</evidence>
<evidence type="ECO:0000256" key="8">
    <source>
        <dbReference type="ARBA" id="ARBA00038436"/>
    </source>
</evidence>
<protein>
    <recommendedName>
        <fullName evidence="9">TRAP transporter small permease protein</fullName>
    </recommendedName>
</protein>
<dbReference type="InterPro" id="IPR055348">
    <property type="entry name" value="DctQ"/>
</dbReference>
<keyword evidence="2 9" id="KW-0813">Transport</keyword>
<proteinExistence type="inferred from homology"/>
<comment type="subunit">
    <text evidence="9">The complex comprises the extracytoplasmic solute receptor protein and the two transmembrane proteins.</text>
</comment>
<keyword evidence="3" id="KW-1003">Cell membrane</keyword>
<dbReference type="AlphaFoldDB" id="A0A318T2Y4"/>
<evidence type="ECO:0000256" key="3">
    <source>
        <dbReference type="ARBA" id="ARBA00022475"/>
    </source>
</evidence>
<feature type="domain" description="Tripartite ATP-independent periplasmic transporters DctQ component" evidence="10">
    <location>
        <begin position="28"/>
        <end position="155"/>
    </location>
</feature>
<dbReference type="InterPro" id="IPR007387">
    <property type="entry name" value="TRAP_DctQ"/>
</dbReference>
<evidence type="ECO:0000256" key="1">
    <source>
        <dbReference type="ARBA" id="ARBA00004429"/>
    </source>
</evidence>
<dbReference type="GO" id="GO:0022857">
    <property type="term" value="F:transmembrane transporter activity"/>
    <property type="evidence" value="ECO:0007669"/>
    <property type="project" value="UniProtKB-UniRule"/>
</dbReference>
<dbReference type="RefSeq" id="WP_110813656.1">
    <property type="nucleotide sequence ID" value="NZ_QJTE01000002.1"/>
</dbReference>
<feature type="transmembrane region" description="Helical" evidence="9">
    <location>
        <begin position="52"/>
        <end position="70"/>
    </location>
</feature>
<dbReference type="Proteomes" id="UP000248311">
    <property type="component" value="Unassembled WGS sequence"/>
</dbReference>
<reference evidence="11 12" key="1">
    <citation type="submission" date="2018-06" db="EMBL/GenBank/DDBJ databases">
        <title>Genomic Encyclopedia of Type Strains, Phase III (KMG-III): the genomes of soil and plant-associated and newly described type strains.</title>
        <authorList>
            <person name="Whitman W."/>
        </authorList>
    </citation>
    <scope>NUCLEOTIDE SEQUENCE [LARGE SCALE GENOMIC DNA]</scope>
    <source>
        <strain evidence="11 12">CECT 9025</strain>
    </source>
</reference>
<name>A0A318T2Y4_9RHOB</name>
<comment type="subcellular location">
    <subcellularLocation>
        <location evidence="1 9">Cell inner membrane</location>
        <topology evidence="1 9">Multi-pass membrane protein</topology>
    </subcellularLocation>
</comment>
<evidence type="ECO:0000256" key="4">
    <source>
        <dbReference type="ARBA" id="ARBA00022519"/>
    </source>
</evidence>
<dbReference type="GO" id="GO:0015740">
    <property type="term" value="P:C4-dicarboxylate transport"/>
    <property type="evidence" value="ECO:0007669"/>
    <property type="project" value="TreeGrafter"/>
</dbReference>
<evidence type="ECO:0000256" key="2">
    <source>
        <dbReference type="ARBA" id="ARBA00022448"/>
    </source>
</evidence>
<feature type="transmembrane region" description="Helical" evidence="9">
    <location>
        <begin position="131"/>
        <end position="152"/>
    </location>
</feature>
<keyword evidence="12" id="KW-1185">Reference proteome</keyword>
<keyword evidence="6 9" id="KW-1133">Transmembrane helix</keyword>
<dbReference type="Pfam" id="PF04290">
    <property type="entry name" value="DctQ"/>
    <property type="match status" value="1"/>
</dbReference>
<evidence type="ECO:0000313" key="12">
    <source>
        <dbReference type="Proteomes" id="UP000248311"/>
    </source>
</evidence>
<accession>A0A318T2Y4</accession>
<keyword evidence="4 9" id="KW-0997">Cell inner membrane</keyword>
<evidence type="ECO:0000256" key="5">
    <source>
        <dbReference type="ARBA" id="ARBA00022692"/>
    </source>
</evidence>
<keyword evidence="7 9" id="KW-0472">Membrane</keyword>
<evidence type="ECO:0000313" key="11">
    <source>
        <dbReference type="EMBL" id="PYE84574.1"/>
    </source>
</evidence>
<comment type="function">
    <text evidence="9">Part of the tripartite ATP-independent periplasmic (TRAP) transport system.</text>
</comment>
<dbReference type="PANTHER" id="PTHR35011:SF10">
    <property type="entry name" value="TRAP TRANSPORTER SMALL PERMEASE PROTEIN"/>
    <property type="match status" value="1"/>
</dbReference>